<keyword evidence="2" id="KW-1185">Reference proteome</keyword>
<gene>
    <name evidence="1" type="ORF">BCR34DRAFT_492642</name>
</gene>
<evidence type="ECO:0000313" key="1">
    <source>
        <dbReference type="EMBL" id="ORY03129.1"/>
    </source>
</evidence>
<proteinExistence type="predicted"/>
<comment type="caution">
    <text evidence="1">The sequence shown here is derived from an EMBL/GenBank/DDBJ whole genome shotgun (WGS) entry which is preliminary data.</text>
</comment>
<dbReference type="EMBL" id="MCFA01000150">
    <property type="protein sequence ID" value="ORY03129.1"/>
    <property type="molecule type" value="Genomic_DNA"/>
</dbReference>
<dbReference type="OrthoDB" id="3745913at2759"/>
<organism evidence="1 2">
    <name type="scientific">Clohesyomyces aquaticus</name>
    <dbReference type="NCBI Taxonomy" id="1231657"/>
    <lineage>
        <taxon>Eukaryota</taxon>
        <taxon>Fungi</taxon>
        <taxon>Dikarya</taxon>
        <taxon>Ascomycota</taxon>
        <taxon>Pezizomycotina</taxon>
        <taxon>Dothideomycetes</taxon>
        <taxon>Pleosporomycetidae</taxon>
        <taxon>Pleosporales</taxon>
        <taxon>Lindgomycetaceae</taxon>
        <taxon>Clohesyomyces</taxon>
    </lineage>
</organism>
<name>A0A1Y1YYV0_9PLEO</name>
<dbReference type="Proteomes" id="UP000193144">
    <property type="component" value="Unassembled WGS sequence"/>
</dbReference>
<dbReference type="AlphaFoldDB" id="A0A1Y1YYV0"/>
<protein>
    <submittedName>
        <fullName evidence="1">Uncharacterized protein</fullName>
    </submittedName>
</protein>
<reference evidence="1 2" key="1">
    <citation type="submission" date="2016-07" db="EMBL/GenBank/DDBJ databases">
        <title>Pervasive Adenine N6-methylation of Active Genes in Fungi.</title>
        <authorList>
            <consortium name="DOE Joint Genome Institute"/>
            <person name="Mondo S.J."/>
            <person name="Dannebaum R.O."/>
            <person name="Kuo R.C."/>
            <person name="Labutti K."/>
            <person name="Haridas S."/>
            <person name="Kuo A."/>
            <person name="Salamov A."/>
            <person name="Ahrendt S.R."/>
            <person name="Lipzen A."/>
            <person name="Sullivan W."/>
            <person name="Andreopoulos W.B."/>
            <person name="Clum A."/>
            <person name="Lindquist E."/>
            <person name="Daum C."/>
            <person name="Ramamoorthy G.K."/>
            <person name="Gryganskyi A."/>
            <person name="Culley D."/>
            <person name="Magnuson J.K."/>
            <person name="James T.Y."/>
            <person name="O'Malley M.A."/>
            <person name="Stajich J.E."/>
            <person name="Spatafora J.W."/>
            <person name="Visel A."/>
            <person name="Grigoriev I.V."/>
        </authorList>
    </citation>
    <scope>NUCLEOTIDE SEQUENCE [LARGE SCALE GENOMIC DNA]</scope>
    <source>
        <strain evidence="1 2">CBS 115471</strain>
    </source>
</reference>
<evidence type="ECO:0000313" key="2">
    <source>
        <dbReference type="Proteomes" id="UP000193144"/>
    </source>
</evidence>
<accession>A0A1Y1YYV0</accession>
<sequence>MTDPAVTKACSFAMANHAEGDVRVFGDAAGDDDGLWKSVEKPLLMKDVTVTHIWSMKDGTKDPDDHPDGDLKAGGNSLPTKALNILGQYVPGAKTFDWLFLETDYGHGVECRTDFLIPFKTVPWATDGTVTYPGGTWDLVINEQPCQYKNSGDNAGKLFCGDKEHWCMDDPAEKNEYQCPGGYTRQPVFTCPY</sequence>